<dbReference type="Pfam" id="PF01553">
    <property type="entry name" value="Acyltransferase"/>
    <property type="match status" value="1"/>
</dbReference>
<dbReference type="GO" id="GO:0006629">
    <property type="term" value="P:lipid metabolic process"/>
    <property type="evidence" value="ECO:0007669"/>
    <property type="project" value="UniProtKB-KW"/>
</dbReference>
<keyword evidence="13" id="KW-1185">Reference proteome</keyword>
<keyword evidence="2" id="KW-0808">Transferase</keyword>
<dbReference type="Proteomes" id="UP000809440">
    <property type="component" value="Unassembled WGS sequence"/>
</dbReference>
<keyword evidence="7 10" id="KW-0012">Acyltransferase</keyword>
<evidence type="ECO:0000256" key="7">
    <source>
        <dbReference type="ARBA" id="ARBA00023315"/>
    </source>
</evidence>
<keyword evidence="5" id="KW-0443">Lipid metabolism</keyword>
<dbReference type="SUPFAM" id="SSF69593">
    <property type="entry name" value="Glycerol-3-phosphate (1)-acyltransferase"/>
    <property type="match status" value="1"/>
</dbReference>
<dbReference type="AlphaFoldDB" id="A0A9Q2NTJ1"/>
<dbReference type="CDD" id="cd07989">
    <property type="entry name" value="LPLAT_AGPAT-like"/>
    <property type="match status" value="1"/>
</dbReference>
<proteinExistence type="predicted"/>
<dbReference type="GO" id="GO:0016746">
    <property type="term" value="F:acyltransferase activity"/>
    <property type="evidence" value="ECO:0007669"/>
    <property type="project" value="UniProtKB-KW"/>
</dbReference>
<evidence type="ECO:0000256" key="6">
    <source>
        <dbReference type="ARBA" id="ARBA00023136"/>
    </source>
</evidence>
<accession>A0A9Q2NTJ1</accession>
<comment type="subcellular location">
    <subcellularLocation>
        <location evidence="1">Membrane</location>
    </subcellularLocation>
</comment>
<evidence type="ECO:0000256" key="8">
    <source>
        <dbReference type="SAM" id="Phobius"/>
    </source>
</evidence>
<protein>
    <submittedName>
        <fullName evidence="10">1-acyl-sn-glycerol-3-phosphate acyltransferase</fullName>
    </submittedName>
</protein>
<dbReference type="InterPro" id="IPR002123">
    <property type="entry name" value="Plipid/glycerol_acylTrfase"/>
</dbReference>
<dbReference type="PANTHER" id="PTHR23063:SF52">
    <property type="entry name" value="LYSOPHOSPHATIDYLCHOLINE ACYLTRANSFERASE"/>
    <property type="match status" value="1"/>
</dbReference>
<evidence type="ECO:0000313" key="11">
    <source>
        <dbReference type="EMBL" id="MBM2416359.1"/>
    </source>
</evidence>
<sequence length="275" mass="30864">MSPTWDSDDPIIAPPISAAGWVRVLLRGITLGAVVFGGLALLLLLRLFERPIFGVDRPLTPYITQAVCRCAFVILRLPLVVRGPRMKVRGAVVANHGSWLDIFALNARKNVYFVSKSEVASWPGIGWLARATGTVFIQRDPREVKAQIAVFEDRLEHGHRLLFFPEGTSTDTLRVLPFKPTLFAPFFSDRIVHDMHIQPVTVIYHGPDGEDPRFYGWWGDMGFAQHLLKVLAQHPQGKIELVYHVPTRVDAFPNRKSLASHLESQVRSAHPTPDL</sequence>
<dbReference type="EMBL" id="JAFBXF010000003">
    <property type="protein sequence ID" value="MBM2416359.1"/>
    <property type="molecule type" value="Genomic_DNA"/>
</dbReference>
<keyword evidence="4 8" id="KW-1133">Transmembrane helix</keyword>
<dbReference type="GeneID" id="62641775"/>
<reference evidence="10 13" key="1">
    <citation type="submission" date="2021-01" db="EMBL/GenBank/DDBJ databases">
        <title>Diatom-associated Roseobacters Show Island Model of Population Structure.</title>
        <authorList>
            <person name="Qu L."/>
            <person name="Feng X."/>
            <person name="Chen Y."/>
            <person name="Li L."/>
            <person name="Wang X."/>
            <person name="Hu Z."/>
            <person name="Wang H."/>
            <person name="Luo H."/>
        </authorList>
    </citation>
    <scope>NUCLEOTIDE SEQUENCE</scope>
    <source>
        <strain evidence="11 13">CC28-63</strain>
        <strain evidence="10">CC28-69</strain>
    </source>
</reference>
<dbReference type="RefSeq" id="WP_085630882.1">
    <property type="nucleotide sequence ID" value="NZ_JAFBWU010000003.1"/>
</dbReference>
<dbReference type="Proteomes" id="UP000755667">
    <property type="component" value="Unassembled WGS sequence"/>
</dbReference>
<evidence type="ECO:0000313" key="12">
    <source>
        <dbReference type="Proteomes" id="UP000755667"/>
    </source>
</evidence>
<evidence type="ECO:0000259" key="9">
    <source>
        <dbReference type="SMART" id="SM00563"/>
    </source>
</evidence>
<dbReference type="GO" id="GO:0016020">
    <property type="term" value="C:membrane"/>
    <property type="evidence" value="ECO:0007669"/>
    <property type="project" value="UniProtKB-SubCell"/>
</dbReference>
<organism evidence="10 12">
    <name type="scientific">Marivita cryptomonadis</name>
    <dbReference type="NCBI Taxonomy" id="505252"/>
    <lineage>
        <taxon>Bacteria</taxon>
        <taxon>Pseudomonadati</taxon>
        <taxon>Pseudomonadota</taxon>
        <taxon>Alphaproteobacteria</taxon>
        <taxon>Rhodobacterales</taxon>
        <taxon>Roseobacteraceae</taxon>
        <taxon>Marivita</taxon>
    </lineage>
</organism>
<feature type="transmembrane region" description="Helical" evidence="8">
    <location>
        <begin position="24"/>
        <end position="47"/>
    </location>
</feature>
<dbReference type="EMBL" id="JAFBXE010000003">
    <property type="protein sequence ID" value="MBM2411692.1"/>
    <property type="molecule type" value="Genomic_DNA"/>
</dbReference>
<feature type="domain" description="Phospholipid/glycerol acyltransferase" evidence="9">
    <location>
        <begin position="90"/>
        <end position="205"/>
    </location>
</feature>
<gene>
    <name evidence="10" type="ORF">JQX41_05220</name>
    <name evidence="11" type="ORF">JQX48_05220</name>
</gene>
<name>A0A9Q2NTJ1_9RHOB</name>
<evidence type="ECO:0000256" key="3">
    <source>
        <dbReference type="ARBA" id="ARBA00022692"/>
    </source>
</evidence>
<dbReference type="SMART" id="SM00563">
    <property type="entry name" value="PlsC"/>
    <property type="match status" value="1"/>
</dbReference>
<evidence type="ECO:0000256" key="4">
    <source>
        <dbReference type="ARBA" id="ARBA00022989"/>
    </source>
</evidence>
<evidence type="ECO:0000256" key="5">
    <source>
        <dbReference type="ARBA" id="ARBA00023098"/>
    </source>
</evidence>
<keyword evidence="6 8" id="KW-0472">Membrane</keyword>
<evidence type="ECO:0000313" key="10">
    <source>
        <dbReference type="EMBL" id="MBM2411692.1"/>
    </source>
</evidence>
<dbReference type="PANTHER" id="PTHR23063">
    <property type="entry name" value="PHOSPHOLIPID ACYLTRANSFERASE"/>
    <property type="match status" value="1"/>
</dbReference>
<comment type="caution">
    <text evidence="10">The sequence shown here is derived from an EMBL/GenBank/DDBJ whole genome shotgun (WGS) entry which is preliminary data.</text>
</comment>
<evidence type="ECO:0000256" key="2">
    <source>
        <dbReference type="ARBA" id="ARBA00022679"/>
    </source>
</evidence>
<evidence type="ECO:0000256" key="1">
    <source>
        <dbReference type="ARBA" id="ARBA00004370"/>
    </source>
</evidence>
<dbReference type="OrthoDB" id="9806880at2"/>
<evidence type="ECO:0000313" key="13">
    <source>
        <dbReference type="Proteomes" id="UP000809440"/>
    </source>
</evidence>
<keyword evidence="3 8" id="KW-0812">Transmembrane</keyword>